<evidence type="ECO:0000313" key="2">
    <source>
        <dbReference type="Proteomes" id="UP000821845"/>
    </source>
</evidence>
<keyword evidence="2" id="KW-1185">Reference proteome</keyword>
<protein>
    <submittedName>
        <fullName evidence="1">Uncharacterized protein</fullName>
    </submittedName>
</protein>
<evidence type="ECO:0000313" key="1">
    <source>
        <dbReference type="EMBL" id="KAH6939697.1"/>
    </source>
</evidence>
<organism evidence="1 2">
    <name type="scientific">Hyalomma asiaticum</name>
    <name type="common">Tick</name>
    <dbReference type="NCBI Taxonomy" id="266040"/>
    <lineage>
        <taxon>Eukaryota</taxon>
        <taxon>Metazoa</taxon>
        <taxon>Ecdysozoa</taxon>
        <taxon>Arthropoda</taxon>
        <taxon>Chelicerata</taxon>
        <taxon>Arachnida</taxon>
        <taxon>Acari</taxon>
        <taxon>Parasitiformes</taxon>
        <taxon>Ixodida</taxon>
        <taxon>Ixodoidea</taxon>
        <taxon>Ixodidae</taxon>
        <taxon>Hyalomminae</taxon>
        <taxon>Hyalomma</taxon>
    </lineage>
</organism>
<reference evidence="1" key="1">
    <citation type="submission" date="2020-05" db="EMBL/GenBank/DDBJ databases">
        <title>Large-scale comparative analyses of tick genomes elucidate their genetic diversity and vector capacities.</title>
        <authorList>
            <person name="Jia N."/>
            <person name="Wang J."/>
            <person name="Shi W."/>
            <person name="Du L."/>
            <person name="Sun Y."/>
            <person name="Zhan W."/>
            <person name="Jiang J."/>
            <person name="Wang Q."/>
            <person name="Zhang B."/>
            <person name="Ji P."/>
            <person name="Sakyi L.B."/>
            <person name="Cui X."/>
            <person name="Yuan T."/>
            <person name="Jiang B."/>
            <person name="Yang W."/>
            <person name="Lam T.T.-Y."/>
            <person name="Chang Q."/>
            <person name="Ding S."/>
            <person name="Wang X."/>
            <person name="Zhu J."/>
            <person name="Ruan X."/>
            <person name="Zhao L."/>
            <person name="Wei J."/>
            <person name="Que T."/>
            <person name="Du C."/>
            <person name="Cheng J."/>
            <person name="Dai P."/>
            <person name="Han X."/>
            <person name="Huang E."/>
            <person name="Gao Y."/>
            <person name="Liu J."/>
            <person name="Shao H."/>
            <person name="Ye R."/>
            <person name="Li L."/>
            <person name="Wei W."/>
            <person name="Wang X."/>
            <person name="Wang C."/>
            <person name="Yang T."/>
            <person name="Huo Q."/>
            <person name="Li W."/>
            <person name="Guo W."/>
            <person name="Chen H."/>
            <person name="Zhou L."/>
            <person name="Ni X."/>
            <person name="Tian J."/>
            <person name="Zhou Y."/>
            <person name="Sheng Y."/>
            <person name="Liu T."/>
            <person name="Pan Y."/>
            <person name="Xia L."/>
            <person name="Li J."/>
            <person name="Zhao F."/>
            <person name="Cao W."/>
        </authorList>
    </citation>
    <scope>NUCLEOTIDE SEQUENCE</scope>
    <source>
        <strain evidence="1">Hyas-2018</strain>
    </source>
</reference>
<proteinExistence type="predicted"/>
<comment type="caution">
    <text evidence="1">The sequence shown here is derived from an EMBL/GenBank/DDBJ whole genome shotgun (WGS) entry which is preliminary data.</text>
</comment>
<dbReference type="EMBL" id="CM023482">
    <property type="protein sequence ID" value="KAH6939697.1"/>
    <property type="molecule type" value="Genomic_DNA"/>
</dbReference>
<dbReference type="Proteomes" id="UP000821845">
    <property type="component" value="Chromosome 2"/>
</dbReference>
<accession>A0ACB7T2S3</accession>
<name>A0ACB7T2S3_HYAAI</name>
<gene>
    <name evidence="1" type="ORF">HPB50_020830</name>
</gene>
<sequence>MNRILGLKHTVYADSVALWVMSGSEGHIEEALQRATDIVTSHVHAAGLTCSTAKFPLLLMRPRDWRRYKTSHPTITVYANSIAVPVVYISACWG</sequence>